<dbReference type="RefSeq" id="XP_020427069.1">
    <property type="nucleotide sequence ID" value="XM_020582715.1"/>
</dbReference>
<dbReference type="GeneID" id="31367437"/>
<gene>
    <name evidence="2" type="ORF">PPL_11969</name>
</gene>
<protein>
    <submittedName>
        <fullName evidence="2">EGF-like domain-containing protein</fullName>
    </submittedName>
</protein>
<evidence type="ECO:0000313" key="3">
    <source>
        <dbReference type="Proteomes" id="UP000001396"/>
    </source>
</evidence>
<dbReference type="EMBL" id="ADBJ01000060">
    <property type="protein sequence ID" value="EFA74935.1"/>
    <property type="molecule type" value="Genomic_DNA"/>
</dbReference>
<dbReference type="InterPro" id="IPR053369">
    <property type="entry name" value="SrfA-induced_signal"/>
</dbReference>
<reference evidence="2 3" key="1">
    <citation type="journal article" date="2011" name="Genome Res.">
        <title>Phylogeny-wide analysis of social amoeba genomes highlights ancient origins for complex intercellular communication.</title>
        <authorList>
            <person name="Heidel A.J."/>
            <person name="Lawal H.M."/>
            <person name="Felder M."/>
            <person name="Schilde C."/>
            <person name="Helps N.R."/>
            <person name="Tunggal B."/>
            <person name="Rivero F."/>
            <person name="John U."/>
            <person name="Schleicher M."/>
            <person name="Eichinger L."/>
            <person name="Platzer M."/>
            <person name="Noegel A.A."/>
            <person name="Schaap P."/>
            <person name="Gloeckner G."/>
        </authorList>
    </citation>
    <scope>NUCLEOTIDE SEQUENCE [LARGE SCALE GENOMIC DNA]</scope>
    <source>
        <strain evidence="3">ATCC 26659 / Pp 5 / PN500</strain>
    </source>
</reference>
<dbReference type="STRING" id="670386.D3BUZ7"/>
<evidence type="ECO:0000259" key="1">
    <source>
        <dbReference type="Pfam" id="PF00053"/>
    </source>
</evidence>
<dbReference type="SUPFAM" id="SSF140860">
    <property type="entry name" value="Pseudo ankyrin repeat-like"/>
    <property type="match status" value="1"/>
</dbReference>
<sequence length="709" mass="79463">MKTKNIIRSLIFKEITNIHQIESVRALNWKELTNSIEQIVCYGYSELVGPITKRIYSLKKDETIYDQFSGKSMVYAAQYCTYVAVKHHRLEVLKKLLKHPTIFPLENRELFRSVQFNCEEIFDYLLANNISCNQACIGDAIVMAATKGYLHLMQKLIKYNKSIHDNYKNDNNNNSSKSTSWQDRILQAFTRKREHKQQKQTETDPQERYPTLYEDNLSKAFRRAVQNGHLHVVVWMQENLNDHLFCGTRVMDLAAEHGYLEILKYLHDNRGEGCSSEALRGAAEHGHLEIIEWIHTNYPYSIDHSIETVSLFMDWECGSVPYSVCQSRINIMSGLGYDQDKNKVMFMGKLDPSGTVVVASVSGSGGGAVTIEYPITTDIIPGSGFSVTTGMQAYVDSTNLVYTIASQRLSQAIGPYFANNNTVNYIWYPRGFQLATYFDESDQRLYTCTFGMWRANYFPTGFIDQSQQFAMLEDSAAYDTRCSFIGRAGSNLYIIQYQYDSPFRSTVSTIDRNCVGCAKATAFTLVASLPFEVTGFAVNNAAMYFGTKAGYYSNETGVFELPLSGDLSKLRKLSSKPVIGLSLNGNSVYFSSTDNSISKIDLSQQSRPVTTLYSNSTSSGSCGCAVGFTGPNCQTCTNGVTRWTNGIPQCVALLPNGQPSSCQQDYECGQVPMAYCNGVCYCRPGFTGSRCETCTGTVTWDYGYPTCNL</sequence>
<dbReference type="FunCoup" id="D3BUZ7">
    <property type="interactions" value="436"/>
</dbReference>
<dbReference type="Pfam" id="PF00053">
    <property type="entry name" value="EGF_laminin"/>
    <property type="match status" value="1"/>
</dbReference>
<organism evidence="2 3">
    <name type="scientific">Heterostelium pallidum (strain ATCC 26659 / Pp 5 / PN500)</name>
    <name type="common">Cellular slime mold</name>
    <name type="synonym">Polysphondylium pallidum</name>
    <dbReference type="NCBI Taxonomy" id="670386"/>
    <lineage>
        <taxon>Eukaryota</taxon>
        <taxon>Amoebozoa</taxon>
        <taxon>Evosea</taxon>
        <taxon>Eumycetozoa</taxon>
        <taxon>Dictyostelia</taxon>
        <taxon>Acytosteliales</taxon>
        <taxon>Acytosteliaceae</taxon>
        <taxon>Heterostelium</taxon>
    </lineage>
</organism>
<dbReference type="PANTHER" id="PTHR32256">
    <property type="match status" value="1"/>
</dbReference>
<dbReference type="CDD" id="cd00055">
    <property type="entry name" value="EGF_Lam"/>
    <property type="match status" value="1"/>
</dbReference>
<comment type="caution">
    <text evidence="2">The sequence shown here is derived from an EMBL/GenBank/DDBJ whole genome shotgun (WGS) entry which is preliminary data.</text>
</comment>
<dbReference type="Proteomes" id="UP000001396">
    <property type="component" value="Unassembled WGS sequence"/>
</dbReference>
<accession>D3BUZ7</accession>
<dbReference type="Gene3D" id="1.25.40.20">
    <property type="entry name" value="Ankyrin repeat-containing domain"/>
    <property type="match status" value="2"/>
</dbReference>
<proteinExistence type="predicted"/>
<evidence type="ECO:0000313" key="2">
    <source>
        <dbReference type="EMBL" id="EFA74935.1"/>
    </source>
</evidence>
<dbReference type="InterPro" id="IPR036770">
    <property type="entry name" value="Ankyrin_rpt-contain_sf"/>
</dbReference>
<dbReference type="PANTHER" id="PTHR32256:SF6">
    <property type="entry name" value="EGF-LIKE DOMAIN-CONTAINING PROTEIN"/>
    <property type="match status" value="1"/>
</dbReference>
<name>D3BUZ7_HETP5</name>
<dbReference type="AlphaFoldDB" id="D3BUZ7"/>
<keyword evidence="3" id="KW-1185">Reference proteome</keyword>
<feature type="domain" description="Laminin EGF-like" evidence="1">
    <location>
        <begin position="618"/>
        <end position="650"/>
    </location>
</feature>
<dbReference type="InterPro" id="IPR002049">
    <property type="entry name" value="LE_dom"/>
</dbReference>
<dbReference type="InParanoid" id="D3BUZ7"/>